<protein>
    <recommendedName>
        <fullName evidence="3">Bile acid 7-alpha dehydratase</fullName>
    </recommendedName>
</protein>
<reference evidence="1 2" key="1">
    <citation type="submission" date="2020-02" db="EMBL/GenBank/DDBJ databases">
        <authorList>
            <person name="Criscuolo A."/>
        </authorList>
    </citation>
    <scope>NUCLEOTIDE SEQUENCE [LARGE SCALE GENOMIC DNA]</scope>
    <source>
        <strain evidence="1">CIP105534</strain>
    </source>
</reference>
<name>A0A6J4G8Q5_9FLAO</name>
<dbReference type="RefSeq" id="WP_197913308.1">
    <property type="nucleotide sequence ID" value="NZ_CADCSU010000026.1"/>
</dbReference>
<evidence type="ECO:0000313" key="1">
    <source>
        <dbReference type="EMBL" id="CAA9194749.1"/>
    </source>
</evidence>
<dbReference type="SUPFAM" id="SSF54427">
    <property type="entry name" value="NTF2-like"/>
    <property type="match status" value="1"/>
</dbReference>
<organism evidence="1 2">
    <name type="scientific">Flavobacterium bizetiae</name>
    <dbReference type="NCBI Taxonomy" id="2704140"/>
    <lineage>
        <taxon>Bacteria</taxon>
        <taxon>Pseudomonadati</taxon>
        <taxon>Bacteroidota</taxon>
        <taxon>Flavobacteriia</taxon>
        <taxon>Flavobacteriales</taxon>
        <taxon>Flavobacteriaceae</taxon>
        <taxon>Flavobacterium</taxon>
    </lineage>
</organism>
<dbReference type="Proteomes" id="UP000479938">
    <property type="component" value="Unassembled WGS sequence"/>
</dbReference>
<dbReference type="AlphaFoldDB" id="A0A6J4G8Q5"/>
<keyword evidence="2" id="KW-1185">Reference proteome</keyword>
<dbReference type="InterPro" id="IPR032710">
    <property type="entry name" value="NTF2-like_dom_sf"/>
</dbReference>
<evidence type="ECO:0008006" key="3">
    <source>
        <dbReference type="Google" id="ProtNLM"/>
    </source>
</evidence>
<gene>
    <name evidence="1" type="ORF">FLA105534_00311</name>
</gene>
<dbReference type="EMBL" id="CADCSU010000026">
    <property type="protein sequence ID" value="CAA9194749.1"/>
    <property type="molecule type" value="Genomic_DNA"/>
</dbReference>
<evidence type="ECO:0000313" key="2">
    <source>
        <dbReference type="Proteomes" id="UP000479938"/>
    </source>
</evidence>
<proteinExistence type="predicted"/>
<sequence length="205" mass="23491">MKTLLRKPSGNTLESIADKFSIKELIEFERFCRDNAQWEEMKKCFVENSTVTVSWFNATGQEFVEASSKMESYAPHKLYDTLVWLNKDKAVAITMATIQIRQEIQGHLLELNSDVKLLYKTQKINGLWAIISMEGIYEKDSLLPVSPTDGIVIPKEEIAKFRPSYANLSYTLTKTGYAVDSNLPGIDRPETVLKLYQESEEWLHS</sequence>
<accession>A0A6J4G8Q5</accession>